<keyword evidence="4 8" id="KW-0812">Transmembrane</keyword>
<sequence length="501" mass="52557">MTHVLVMGLPLAAGLALALLAGRRGWAPPLAVALAVGAVLRVVVMVIAARDTFQPYDLDVDFRDTADAVLAGHDPLVVLREGGWHFLPMLAYLLAGVRQVADTLGVPWEYAGRVVPVLADLALVPLVAKLSTDPSSNVRALRAFQYACAPPVLMVSALHGQFGPITLALGAAALLAARGGRAQLAGVLIGLSVTSANWSALLLPGVLLALSAWRGRVVVLVWTAVVPLAFLLSGVVFLGTPVDRLPDTLSAAMSTRPVAGDWGWSAVVSGGDQVVSDGYGTVGTPLLAAAVLAALWWWRRSDPVTLTLALLLVFLIVTFRFGTQYLAWPVPYLLMRSGRGTWPAITVSGVWAAFGYLYMSRLEPVEWREAHVWWAFSSLVVVALFVYALPERRRQGTPGADVGDGGADAGGHAVPGTMVTAEARSRSRAVPPNEARAVRSAAWAKNAVAAFSRMVTRVSVTAAGRPPTVASVRRSGAGRSTPIAIQPGSGAPILAGGHCRA</sequence>
<evidence type="ECO:0000313" key="10">
    <source>
        <dbReference type="Proteomes" id="UP001501710"/>
    </source>
</evidence>
<feature type="transmembrane region" description="Helical" evidence="8">
    <location>
        <begin position="183"/>
        <end position="210"/>
    </location>
</feature>
<name>A0ABP8BSQ0_9ACTN</name>
<evidence type="ECO:0000256" key="1">
    <source>
        <dbReference type="ARBA" id="ARBA00004651"/>
    </source>
</evidence>
<keyword evidence="3" id="KW-0808">Transferase</keyword>
<evidence type="ECO:0000256" key="5">
    <source>
        <dbReference type="ARBA" id="ARBA00022989"/>
    </source>
</evidence>
<dbReference type="RefSeq" id="WP_344888133.1">
    <property type="nucleotide sequence ID" value="NZ_BAABAS010000001.1"/>
</dbReference>
<evidence type="ECO:0008006" key="11">
    <source>
        <dbReference type="Google" id="ProtNLM"/>
    </source>
</evidence>
<feature type="transmembrane region" description="Helical" evidence="8">
    <location>
        <begin position="278"/>
        <end position="298"/>
    </location>
</feature>
<dbReference type="Pfam" id="PF09594">
    <property type="entry name" value="GT87"/>
    <property type="match status" value="1"/>
</dbReference>
<proteinExistence type="inferred from homology"/>
<comment type="similarity">
    <text evidence="7">Belongs to the glycosyltransferase 87 family.</text>
</comment>
<dbReference type="Proteomes" id="UP001501710">
    <property type="component" value="Unassembled WGS sequence"/>
</dbReference>
<feature type="transmembrane region" description="Helical" evidence="8">
    <location>
        <begin position="340"/>
        <end position="359"/>
    </location>
</feature>
<evidence type="ECO:0000256" key="2">
    <source>
        <dbReference type="ARBA" id="ARBA00022475"/>
    </source>
</evidence>
<evidence type="ECO:0000313" key="9">
    <source>
        <dbReference type="EMBL" id="GAA4223993.1"/>
    </source>
</evidence>
<evidence type="ECO:0000256" key="4">
    <source>
        <dbReference type="ARBA" id="ARBA00022692"/>
    </source>
</evidence>
<keyword evidence="10" id="KW-1185">Reference proteome</keyword>
<accession>A0ABP8BSQ0</accession>
<organism evidence="9 10">
    <name type="scientific">Actinomadura meridiana</name>
    <dbReference type="NCBI Taxonomy" id="559626"/>
    <lineage>
        <taxon>Bacteria</taxon>
        <taxon>Bacillati</taxon>
        <taxon>Actinomycetota</taxon>
        <taxon>Actinomycetes</taxon>
        <taxon>Streptosporangiales</taxon>
        <taxon>Thermomonosporaceae</taxon>
        <taxon>Actinomadura</taxon>
    </lineage>
</organism>
<evidence type="ECO:0000256" key="7">
    <source>
        <dbReference type="ARBA" id="ARBA00024033"/>
    </source>
</evidence>
<protein>
    <recommendedName>
        <fullName evidence="11">DUF2029 domain-containing protein</fullName>
    </recommendedName>
</protein>
<feature type="transmembrane region" description="Helical" evidence="8">
    <location>
        <begin position="305"/>
        <end position="328"/>
    </location>
</feature>
<reference evidence="10" key="1">
    <citation type="journal article" date="2019" name="Int. J. Syst. Evol. Microbiol.">
        <title>The Global Catalogue of Microorganisms (GCM) 10K type strain sequencing project: providing services to taxonomists for standard genome sequencing and annotation.</title>
        <authorList>
            <consortium name="The Broad Institute Genomics Platform"/>
            <consortium name="The Broad Institute Genome Sequencing Center for Infectious Disease"/>
            <person name="Wu L."/>
            <person name="Ma J."/>
        </authorList>
    </citation>
    <scope>NUCLEOTIDE SEQUENCE [LARGE SCALE GENOMIC DNA]</scope>
    <source>
        <strain evidence="10">JCM 17440</strain>
    </source>
</reference>
<gene>
    <name evidence="9" type="ORF">GCM10022254_02480</name>
</gene>
<dbReference type="EMBL" id="BAABAS010000001">
    <property type="protein sequence ID" value="GAA4223993.1"/>
    <property type="molecule type" value="Genomic_DNA"/>
</dbReference>
<feature type="transmembrane region" description="Helical" evidence="8">
    <location>
        <begin position="30"/>
        <end position="49"/>
    </location>
</feature>
<feature type="transmembrane region" description="Helical" evidence="8">
    <location>
        <begin position="371"/>
        <end position="389"/>
    </location>
</feature>
<keyword evidence="6 8" id="KW-0472">Membrane</keyword>
<evidence type="ECO:0000256" key="6">
    <source>
        <dbReference type="ARBA" id="ARBA00023136"/>
    </source>
</evidence>
<keyword evidence="2" id="KW-1003">Cell membrane</keyword>
<feature type="transmembrane region" description="Helical" evidence="8">
    <location>
        <begin position="152"/>
        <end position="177"/>
    </location>
</feature>
<evidence type="ECO:0000256" key="8">
    <source>
        <dbReference type="SAM" id="Phobius"/>
    </source>
</evidence>
<evidence type="ECO:0000256" key="3">
    <source>
        <dbReference type="ARBA" id="ARBA00022679"/>
    </source>
</evidence>
<feature type="transmembrane region" description="Helical" evidence="8">
    <location>
        <begin position="217"/>
        <end position="239"/>
    </location>
</feature>
<keyword evidence="5 8" id="KW-1133">Transmembrane helix</keyword>
<comment type="subcellular location">
    <subcellularLocation>
        <location evidence="1">Cell membrane</location>
        <topology evidence="1">Multi-pass membrane protein</topology>
    </subcellularLocation>
</comment>
<comment type="caution">
    <text evidence="9">The sequence shown here is derived from an EMBL/GenBank/DDBJ whole genome shotgun (WGS) entry which is preliminary data.</text>
</comment>
<dbReference type="InterPro" id="IPR018584">
    <property type="entry name" value="GT87"/>
</dbReference>